<keyword evidence="2" id="KW-1185">Reference proteome</keyword>
<evidence type="ECO:0000313" key="1">
    <source>
        <dbReference type="EMBL" id="PWK20883.1"/>
    </source>
</evidence>
<dbReference type="Proteomes" id="UP000245430">
    <property type="component" value="Unassembled WGS sequence"/>
</dbReference>
<gene>
    <name evidence="1" type="ORF">LX78_00590</name>
</gene>
<name>A0A316DWC3_9FLAO</name>
<dbReference type="AlphaFoldDB" id="A0A316DWC3"/>
<protein>
    <submittedName>
        <fullName evidence="1">Uncharacterized protein</fullName>
    </submittedName>
</protein>
<dbReference type="RefSeq" id="WP_109681134.1">
    <property type="nucleotide sequence ID" value="NZ_QGGP01000001.1"/>
</dbReference>
<reference evidence="1 2" key="1">
    <citation type="submission" date="2018-05" db="EMBL/GenBank/DDBJ databases">
        <title>Genomic Encyclopedia of Archaeal and Bacterial Type Strains, Phase II (KMG-II): from individual species to whole genera.</title>
        <authorList>
            <person name="Goeker M."/>
        </authorList>
    </citation>
    <scope>NUCLEOTIDE SEQUENCE [LARGE SCALE GENOMIC DNA]</scope>
    <source>
        <strain evidence="1 2">DSM 22637</strain>
    </source>
</reference>
<accession>A0A316DWC3</accession>
<proteinExistence type="predicted"/>
<sequence>MNSIKITLSIFLFTLVTTAYGQNIKIKKDVITIDDQLFGIIEDDKSVRGSFYINGTNENNLLYFKWVVYGSLNYYEIYEANNLDNILFEENAVMGFKKYMVKRLFNAGVLTPSGIDEDKLSDFSKKMGKEFTRIRENGKN</sequence>
<organism evidence="1 2">
    <name type="scientific">Xanthomarina spongicola</name>
    <dbReference type="NCBI Taxonomy" id="570520"/>
    <lineage>
        <taxon>Bacteria</taxon>
        <taxon>Pseudomonadati</taxon>
        <taxon>Bacteroidota</taxon>
        <taxon>Flavobacteriia</taxon>
        <taxon>Flavobacteriales</taxon>
        <taxon>Flavobacteriaceae</taxon>
        <taxon>Xanthomarina</taxon>
    </lineage>
</organism>
<dbReference type="EMBL" id="QGGP01000001">
    <property type="protein sequence ID" value="PWK20883.1"/>
    <property type="molecule type" value="Genomic_DNA"/>
</dbReference>
<comment type="caution">
    <text evidence="1">The sequence shown here is derived from an EMBL/GenBank/DDBJ whole genome shotgun (WGS) entry which is preliminary data.</text>
</comment>
<evidence type="ECO:0000313" key="2">
    <source>
        <dbReference type="Proteomes" id="UP000245430"/>
    </source>
</evidence>